<comment type="caution">
    <text evidence="3">The sequence shown here is derived from an EMBL/GenBank/DDBJ whole genome shotgun (WGS) entry which is preliminary data.</text>
</comment>
<organism evidence="3 4">
    <name type="scientific">Knufia fluminis</name>
    <dbReference type="NCBI Taxonomy" id="191047"/>
    <lineage>
        <taxon>Eukaryota</taxon>
        <taxon>Fungi</taxon>
        <taxon>Dikarya</taxon>
        <taxon>Ascomycota</taxon>
        <taxon>Pezizomycotina</taxon>
        <taxon>Eurotiomycetes</taxon>
        <taxon>Chaetothyriomycetidae</taxon>
        <taxon>Chaetothyriales</taxon>
        <taxon>Trichomeriaceae</taxon>
        <taxon>Knufia</taxon>
    </lineage>
</organism>
<keyword evidence="4" id="KW-1185">Reference proteome</keyword>
<keyword evidence="2" id="KW-0472">Membrane</keyword>
<feature type="transmembrane region" description="Helical" evidence="2">
    <location>
        <begin position="106"/>
        <end position="134"/>
    </location>
</feature>
<accession>A0AAN8EG12</accession>
<evidence type="ECO:0000313" key="3">
    <source>
        <dbReference type="EMBL" id="KAK5953275.1"/>
    </source>
</evidence>
<sequence>MSTAKLTVTKREYHNIESHNDAADRSNDQFSLHTPQDKMNAKGKQQDIAWNTALLTVPMLILTTIFFAFVFGYRVEREDEPFPNLRGNKSTLADDHAYYVDLNSTFLMFLASWMSSLAPMLSGFAITLAAYPIAARLSEDSMEDNRDRLLTPFQLNLALKLVNGSTWSGIWSWILYRLGWGKRVKGQGAALQSFLKVTLLVVFLSTLVFGADTWLHIVTKTVGLVQLSVVHSDSALYSLSLLGPNCTTTNNTISQLAEDGLICNMDPGTARLVQGTAAFQTLNSQSNAISVFNNGPNATVVYLGLSASEREDNHDFTATTLGMHTTCRPISQACGLGNSTEYSFTYNCSDGAFAGNLSIATTHNAIPQAYFIDMDSSEYSQGGVRNPYDYAVASSYQIPANPITNIANDPEILILAGELLSVILKCKVTLYDIEYDLVEGNITRLVTTPSNDSVVNVFVPGLEQTTFGWSSISSALQIASVIAEDAQDLADQFAIAYSKVALSVGAGSMVRTPALAAQERNTILVAKVPKAPLFLLVVINLIFVVMGFVLAVLAARTSQEAHEVQSRFGIAGIVANMFEGEKAARPADAVERLYGEYWEGNQTSRVGIHRTSTGGFVFKALDKEMSGISYHGGYQ</sequence>
<feature type="transmembrane region" description="Helical" evidence="2">
    <location>
        <begin position="48"/>
        <end position="73"/>
    </location>
</feature>
<evidence type="ECO:0000256" key="2">
    <source>
        <dbReference type="SAM" id="Phobius"/>
    </source>
</evidence>
<gene>
    <name evidence="3" type="ORF">OHC33_005843</name>
</gene>
<feature type="transmembrane region" description="Helical" evidence="2">
    <location>
        <begin position="533"/>
        <end position="555"/>
    </location>
</feature>
<feature type="region of interest" description="Disordered" evidence="1">
    <location>
        <begin position="17"/>
        <end position="37"/>
    </location>
</feature>
<protein>
    <submittedName>
        <fullName evidence="3">Uncharacterized protein</fullName>
    </submittedName>
</protein>
<evidence type="ECO:0000256" key="1">
    <source>
        <dbReference type="SAM" id="MobiDB-lite"/>
    </source>
</evidence>
<name>A0AAN8EG12_9EURO</name>
<reference evidence="3 4" key="1">
    <citation type="submission" date="2022-12" db="EMBL/GenBank/DDBJ databases">
        <title>Genomic features and morphological characterization of a novel Knufia sp. strain isolated from spacecraft assembly facility.</title>
        <authorList>
            <person name="Teixeira M."/>
            <person name="Chander A.M."/>
            <person name="Stajich J.E."/>
            <person name="Venkateswaran K."/>
        </authorList>
    </citation>
    <scope>NUCLEOTIDE SEQUENCE [LARGE SCALE GENOMIC DNA]</scope>
    <source>
        <strain evidence="3 4">FJI-L2-BK-P2</strain>
    </source>
</reference>
<evidence type="ECO:0000313" key="4">
    <source>
        <dbReference type="Proteomes" id="UP001316803"/>
    </source>
</evidence>
<feature type="transmembrane region" description="Helical" evidence="2">
    <location>
        <begin position="194"/>
        <end position="215"/>
    </location>
</feature>
<keyword evidence="2" id="KW-0812">Transmembrane</keyword>
<dbReference type="AlphaFoldDB" id="A0AAN8EG12"/>
<feature type="transmembrane region" description="Helical" evidence="2">
    <location>
        <begin position="155"/>
        <end position="174"/>
    </location>
</feature>
<feature type="compositionally biased region" description="Basic and acidic residues" evidence="1">
    <location>
        <begin position="17"/>
        <end position="27"/>
    </location>
</feature>
<dbReference type="Proteomes" id="UP001316803">
    <property type="component" value="Unassembled WGS sequence"/>
</dbReference>
<keyword evidence="2" id="KW-1133">Transmembrane helix</keyword>
<proteinExistence type="predicted"/>
<dbReference type="EMBL" id="JAKLMC020000012">
    <property type="protein sequence ID" value="KAK5953275.1"/>
    <property type="molecule type" value="Genomic_DNA"/>
</dbReference>